<keyword evidence="7 8" id="KW-0472">Membrane</keyword>
<dbReference type="FunFam" id="1.10.3470.10:FF:000001">
    <property type="entry name" value="Vitamin B12 ABC transporter permease BtuC"/>
    <property type="match status" value="1"/>
</dbReference>
<dbReference type="InterPro" id="IPR037294">
    <property type="entry name" value="ABC_BtuC-like"/>
</dbReference>
<feature type="transmembrane region" description="Helical" evidence="8">
    <location>
        <begin position="123"/>
        <end position="141"/>
    </location>
</feature>
<dbReference type="InterPro" id="IPR000522">
    <property type="entry name" value="ABC_transptr_permease_BtuC"/>
</dbReference>
<evidence type="ECO:0000313" key="9">
    <source>
        <dbReference type="EMBL" id="RCK59975.1"/>
    </source>
</evidence>
<evidence type="ECO:0000256" key="5">
    <source>
        <dbReference type="ARBA" id="ARBA00022692"/>
    </source>
</evidence>
<accession>A0A367Y269</accession>
<dbReference type="SUPFAM" id="SSF81345">
    <property type="entry name" value="ABC transporter involved in vitamin B12 uptake, BtuC"/>
    <property type="match status" value="1"/>
</dbReference>
<dbReference type="Pfam" id="PF01032">
    <property type="entry name" value="FecCD"/>
    <property type="match status" value="1"/>
</dbReference>
<dbReference type="CDD" id="cd06550">
    <property type="entry name" value="TM_ABC_iron-siderophores_like"/>
    <property type="match status" value="1"/>
</dbReference>
<comment type="similarity">
    <text evidence="2">Belongs to the binding-protein-dependent transport system permease family. FecCD subfamily.</text>
</comment>
<evidence type="ECO:0000256" key="3">
    <source>
        <dbReference type="ARBA" id="ARBA00022448"/>
    </source>
</evidence>
<keyword evidence="3" id="KW-0813">Transport</keyword>
<dbReference type="GO" id="GO:0022857">
    <property type="term" value="F:transmembrane transporter activity"/>
    <property type="evidence" value="ECO:0007669"/>
    <property type="project" value="InterPro"/>
</dbReference>
<organism evidence="9 10">
    <name type="scientific">Microbacterium sorbitolivorans</name>
    <dbReference type="NCBI Taxonomy" id="1867410"/>
    <lineage>
        <taxon>Bacteria</taxon>
        <taxon>Bacillati</taxon>
        <taxon>Actinomycetota</taxon>
        <taxon>Actinomycetes</taxon>
        <taxon>Micrococcales</taxon>
        <taxon>Microbacteriaceae</taxon>
        <taxon>Microbacterium</taxon>
    </lineage>
</organism>
<gene>
    <name evidence="9" type="ORF">DTO57_07445</name>
</gene>
<dbReference type="OrthoDB" id="9782305at2"/>
<dbReference type="EMBL" id="QORO01000002">
    <property type="protein sequence ID" value="RCK59975.1"/>
    <property type="molecule type" value="Genomic_DNA"/>
</dbReference>
<keyword evidence="4" id="KW-1003">Cell membrane</keyword>
<evidence type="ECO:0000256" key="6">
    <source>
        <dbReference type="ARBA" id="ARBA00022989"/>
    </source>
</evidence>
<feature type="transmembrane region" description="Helical" evidence="8">
    <location>
        <begin position="66"/>
        <end position="85"/>
    </location>
</feature>
<keyword evidence="6 8" id="KW-1133">Transmembrane helix</keyword>
<name>A0A367Y269_9MICO</name>
<feature type="transmembrane region" description="Helical" evidence="8">
    <location>
        <begin position="153"/>
        <end position="176"/>
    </location>
</feature>
<dbReference type="PANTHER" id="PTHR30472:SF1">
    <property type="entry name" value="FE(3+) DICITRATE TRANSPORT SYSTEM PERMEASE PROTEIN FECC-RELATED"/>
    <property type="match status" value="1"/>
</dbReference>
<evidence type="ECO:0000256" key="4">
    <source>
        <dbReference type="ARBA" id="ARBA00022475"/>
    </source>
</evidence>
<dbReference type="RefSeq" id="WP_114117589.1">
    <property type="nucleotide sequence ID" value="NZ_BMHU01000003.1"/>
</dbReference>
<evidence type="ECO:0000256" key="1">
    <source>
        <dbReference type="ARBA" id="ARBA00004651"/>
    </source>
</evidence>
<evidence type="ECO:0000256" key="2">
    <source>
        <dbReference type="ARBA" id="ARBA00007935"/>
    </source>
</evidence>
<feature type="transmembrane region" description="Helical" evidence="8">
    <location>
        <begin position="97"/>
        <end position="116"/>
    </location>
</feature>
<dbReference type="PANTHER" id="PTHR30472">
    <property type="entry name" value="FERRIC ENTEROBACTIN TRANSPORT SYSTEM PERMEASE PROTEIN"/>
    <property type="match status" value="1"/>
</dbReference>
<keyword evidence="10" id="KW-1185">Reference proteome</keyword>
<comment type="caution">
    <text evidence="9">The sequence shown here is derived from an EMBL/GenBank/DDBJ whole genome shotgun (WGS) entry which is preliminary data.</text>
</comment>
<dbReference type="GO" id="GO:0005886">
    <property type="term" value="C:plasma membrane"/>
    <property type="evidence" value="ECO:0007669"/>
    <property type="project" value="UniProtKB-SubCell"/>
</dbReference>
<dbReference type="Gene3D" id="1.10.3470.10">
    <property type="entry name" value="ABC transporter involved in vitamin B12 uptake, BtuC"/>
    <property type="match status" value="1"/>
</dbReference>
<evidence type="ECO:0000256" key="8">
    <source>
        <dbReference type="SAM" id="Phobius"/>
    </source>
</evidence>
<evidence type="ECO:0000256" key="7">
    <source>
        <dbReference type="ARBA" id="ARBA00023136"/>
    </source>
</evidence>
<keyword evidence="5 8" id="KW-0812">Transmembrane</keyword>
<dbReference type="GO" id="GO:0033214">
    <property type="term" value="P:siderophore-iron import into cell"/>
    <property type="evidence" value="ECO:0007669"/>
    <property type="project" value="TreeGrafter"/>
</dbReference>
<feature type="transmembrane region" description="Helical" evidence="8">
    <location>
        <begin position="12"/>
        <end position="37"/>
    </location>
</feature>
<feature type="transmembrane region" description="Helical" evidence="8">
    <location>
        <begin position="242"/>
        <end position="272"/>
    </location>
</feature>
<feature type="transmembrane region" description="Helical" evidence="8">
    <location>
        <begin position="311"/>
        <end position="329"/>
    </location>
</feature>
<proteinExistence type="inferred from homology"/>
<evidence type="ECO:0000313" key="10">
    <source>
        <dbReference type="Proteomes" id="UP000253508"/>
    </source>
</evidence>
<dbReference type="AlphaFoldDB" id="A0A367Y269"/>
<comment type="subcellular location">
    <subcellularLocation>
        <location evidence="1">Cell membrane</location>
        <topology evidence="1">Multi-pass membrane protein</topology>
    </subcellularLocation>
</comment>
<feature type="transmembrane region" description="Helical" evidence="8">
    <location>
        <begin position="197"/>
        <end position="222"/>
    </location>
</feature>
<protein>
    <submittedName>
        <fullName evidence="9">Iron ABC transporter permease</fullName>
    </submittedName>
</protein>
<dbReference type="Proteomes" id="UP000253508">
    <property type="component" value="Unassembled WGS sequence"/>
</dbReference>
<feature type="transmembrane region" description="Helical" evidence="8">
    <location>
        <begin position="43"/>
        <end position="59"/>
    </location>
</feature>
<feature type="transmembrane region" description="Helical" evidence="8">
    <location>
        <begin position="284"/>
        <end position="305"/>
    </location>
</feature>
<reference evidence="9 10" key="1">
    <citation type="submission" date="2018-07" db="EMBL/GenBank/DDBJ databases">
        <title>Microbacterium endoborsara sp. nov., a novel actinobacterium isolated from Borszczowia aralocaspica.</title>
        <authorList>
            <person name="An D."/>
        </authorList>
    </citation>
    <scope>NUCLEOTIDE SEQUENCE [LARGE SCALE GENOMIC DNA]</scope>
    <source>
        <strain evidence="9 10">C1.15228</strain>
    </source>
</reference>
<sequence length="338" mass="33712">MTQTRTTRRGRTPIVFVATATLLVASAALSLAIGARALSLADIWNGLTGSDPVASAVIWQMRFPRTLLGILVGAALGAAGVLAQAVTRNPLADPGLLGISSGAAVSIVAGSAFLGIGGGAGRMALAVVGAALATLVVFAFASRSPEGLSPVSMTLAGMAITACLGAVVSAIVLLDAESMDQYRFWQVGSLGLPDPQLLAIGAGVALAGAVLAIAISGSLGALALGDDTASALGVKVGRTRVLAGLAVVLLSGMAVSLAGPIGFIGLIIPHAARAIVGNDVRRTLALSALLGPLLLTVADIIGRVVVRPAELQVGVVTAVIGTPVFIWLTRRMRTKKGS</sequence>